<feature type="domain" description="Exonuclease" evidence="3">
    <location>
        <begin position="9"/>
        <end position="175"/>
    </location>
</feature>
<dbReference type="SMART" id="SM00479">
    <property type="entry name" value="EXOIII"/>
    <property type="match status" value="1"/>
</dbReference>
<dbReference type="OrthoDB" id="9803913at2"/>
<evidence type="ECO:0000259" key="3">
    <source>
        <dbReference type="SMART" id="SM00479"/>
    </source>
</evidence>
<accession>A0A1M6R960</accession>
<dbReference type="InterPro" id="IPR036397">
    <property type="entry name" value="RNaseH_sf"/>
</dbReference>
<name>A0A1M6R960_9AQUI</name>
<dbReference type="EMBL" id="LT670846">
    <property type="protein sequence ID" value="SHK29013.1"/>
    <property type="molecule type" value="Genomic_DNA"/>
</dbReference>
<keyword evidence="5" id="KW-1185">Reference proteome</keyword>
<evidence type="ECO:0000313" key="4">
    <source>
        <dbReference type="EMBL" id="SHK29013.1"/>
    </source>
</evidence>
<dbReference type="GO" id="GO:0003677">
    <property type="term" value="F:DNA binding"/>
    <property type="evidence" value="ECO:0007669"/>
    <property type="project" value="InterPro"/>
</dbReference>
<dbReference type="PANTHER" id="PTHR30231:SF41">
    <property type="entry name" value="DNA POLYMERASE III SUBUNIT EPSILON"/>
    <property type="match status" value="1"/>
</dbReference>
<dbReference type="Pfam" id="PF00929">
    <property type="entry name" value="RNase_T"/>
    <property type="match status" value="1"/>
</dbReference>
<dbReference type="FunFam" id="3.30.420.10:FF:000045">
    <property type="entry name" value="3'-5' exonuclease DinG"/>
    <property type="match status" value="1"/>
</dbReference>
<proteinExistence type="predicted"/>
<dbReference type="SUPFAM" id="SSF53098">
    <property type="entry name" value="Ribonuclease H-like"/>
    <property type="match status" value="1"/>
</dbReference>
<dbReference type="InterPro" id="IPR012337">
    <property type="entry name" value="RNaseH-like_sf"/>
</dbReference>
<dbReference type="GO" id="GO:0045004">
    <property type="term" value="P:DNA replication proofreading"/>
    <property type="evidence" value="ECO:0007669"/>
    <property type="project" value="TreeGrafter"/>
</dbReference>
<dbReference type="GO" id="GO:0005829">
    <property type="term" value="C:cytosol"/>
    <property type="evidence" value="ECO:0007669"/>
    <property type="project" value="TreeGrafter"/>
</dbReference>
<protein>
    <submittedName>
        <fullName evidence="4">DNA polymerase-3 subunit epsilon</fullName>
    </submittedName>
</protein>
<dbReference type="Gene3D" id="3.30.420.10">
    <property type="entry name" value="Ribonuclease H-like superfamily/Ribonuclease H"/>
    <property type="match status" value="1"/>
</dbReference>
<dbReference type="InterPro" id="IPR013520">
    <property type="entry name" value="Ribonucl_H"/>
</dbReference>
<gene>
    <name evidence="4" type="ORF">SAMN05444391_0558</name>
</gene>
<dbReference type="PANTHER" id="PTHR30231">
    <property type="entry name" value="DNA POLYMERASE III SUBUNIT EPSILON"/>
    <property type="match status" value="1"/>
</dbReference>
<dbReference type="NCBIfam" id="TIGR00573">
    <property type="entry name" value="dnaq"/>
    <property type="match status" value="1"/>
</dbReference>
<dbReference type="Gene3D" id="1.20.5.140">
    <property type="match status" value="1"/>
</dbReference>
<dbReference type="STRING" id="381751.SAMN05444391_0558"/>
<organism evidence="4 5">
    <name type="scientific">Thermocrinis minervae</name>
    <dbReference type="NCBI Taxonomy" id="381751"/>
    <lineage>
        <taxon>Bacteria</taxon>
        <taxon>Pseudomonadati</taxon>
        <taxon>Aquificota</taxon>
        <taxon>Aquificia</taxon>
        <taxon>Aquificales</taxon>
        <taxon>Aquificaceae</taxon>
        <taxon>Thermocrinis</taxon>
    </lineage>
</organism>
<evidence type="ECO:0000256" key="2">
    <source>
        <dbReference type="ARBA" id="ARBA00026073"/>
    </source>
</evidence>
<evidence type="ECO:0000313" key="5">
    <source>
        <dbReference type="Proteomes" id="UP000189810"/>
    </source>
</evidence>
<dbReference type="Proteomes" id="UP000189810">
    <property type="component" value="Chromosome I"/>
</dbReference>
<sequence>MGELLMESTFVSIDLETTGINMEKSHIIEIACVRVEGGVITESFSTLVYPGEFIPERIKKLTGITNAMLVGKPSFEEVLPRFLRFIGNSVIVGHNVKRDIGFIDKYHRTVYGKPFKHPHVCTLELARKLLPGLKSYRLYDLANYFGIEHSKEHRALSDAQTTALVFLKLLNILWSNFRIGSYLEVKRFSKA</sequence>
<evidence type="ECO:0000256" key="1">
    <source>
        <dbReference type="ARBA" id="ARBA00025483"/>
    </source>
</evidence>
<dbReference type="InterPro" id="IPR006054">
    <property type="entry name" value="DnaQ"/>
</dbReference>
<dbReference type="GO" id="GO:0008408">
    <property type="term" value="F:3'-5' exonuclease activity"/>
    <property type="evidence" value="ECO:0007669"/>
    <property type="project" value="TreeGrafter"/>
</dbReference>
<reference evidence="4 5" key="1">
    <citation type="submission" date="2016-11" db="EMBL/GenBank/DDBJ databases">
        <authorList>
            <person name="Jaros S."/>
            <person name="Januszkiewicz K."/>
            <person name="Wedrychowicz H."/>
        </authorList>
    </citation>
    <scope>NUCLEOTIDE SEQUENCE [LARGE SCALE GENOMIC DNA]</scope>
    <source>
        <strain evidence="4 5">DSM 19557</strain>
    </source>
</reference>
<comment type="function">
    <text evidence="1">DNA polymerase III is a complex, multichain enzyme responsible for most of the replicative synthesis in bacteria. The epsilon subunit contain the editing function and is a proofreading 3'-5' exonuclease.</text>
</comment>
<dbReference type="GO" id="GO:0003887">
    <property type="term" value="F:DNA-directed DNA polymerase activity"/>
    <property type="evidence" value="ECO:0007669"/>
    <property type="project" value="InterPro"/>
</dbReference>
<dbReference type="CDD" id="cd06127">
    <property type="entry name" value="DEDDh"/>
    <property type="match status" value="1"/>
</dbReference>
<dbReference type="RefSeq" id="WP_079654638.1">
    <property type="nucleotide sequence ID" value="NZ_LT670846.1"/>
</dbReference>
<dbReference type="AlphaFoldDB" id="A0A1M6R960"/>
<comment type="subunit">
    <text evidence="2">DNA polymerase III contains a core (composed of alpha, epsilon and theta chains) that associates with a tau subunit. This core dimerizes to form the POLIII' complex. PolIII' associates with the gamma complex (composed of gamma, delta, delta', psi and chi chains) and with the beta chain to form the complete DNA polymerase III complex.</text>
</comment>